<reference evidence="3" key="1">
    <citation type="submission" date="2023-03" db="EMBL/GenBank/DDBJ databases">
        <title>Multiphase analysis and comparison of six strains from genera Psychromarinibacter, Lutimaribacter, and Maritimibacter, including a novel species: Psychromarinibacter sediminicola sp. nov.</title>
        <authorList>
            <person name="Wang Y.-H."/>
            <person name="Ye M.-Q."/>
            <person name="Du Z.-J."/>
        </authorList>
    </citation>
    <scope>NUCLEOTIDE SEQUENCE</scope>
    <source>
        <strain evidence="3">C21-152</strain>
    </source>
</reference>
<dbReference type="RefSeq" id="WP_275567523.1">
    <property type="nucleotide sequence ID" value="NZ_JARGYC010000026.1"/>
</dbReference>
<feature type="transmembrane region" description="Helical" evidence="1">
    <location>
        <begin position="113"/>
        <end position="138"/>
    </location>
</feature>
<feature type="transmembrane region" description="Helical" evidence="1">
    <location>
        <begin position="470"/>
        <end position="492"/>
    </location>
</feature>
<organism evidence="3 4">
    <name type="scientific">Psychromarinibacter sediminicola</name>
    <dbReference type="NCBI Taxonomy" id="3033385"/>
    <lineage>
        <taxon>Bacteria</taxon>
        <taxon>Pseudomonadati</taxon>
        <taxon>Pseudomonadota</taxon>
        <taxon>Alphaproteobacteria</taxon>
        <taxon>Rhodobacterales</taxon>
        <taxon>Paracoccaceae</taxon>
        <taxon>Psychromarinibacter</taxon>
    </lineage>
</organism>
<feature type="transmembrane region" description="Helical" evidence="1">
    <location>
        <begin position="361"/>
        <end position="380"/>
    </location>
</feature>
<dbReference type="Proteomes" id="UP001220964">
    <property type="component" value="Unassembled WGS sequence"/>
</dbReference>
<keyword evidence="1" id="KW-0812">Transmembrane</keyword>
<protein>
    <submittedName>
        <fullName evidence="3">Tripartite tricarboxylate transporter permease</fullName>
    </submittedName>
</protein>
<dbReference type="InterPro" id="IPR002823">
    <property type="entry name" value="DUF112_TM"/>
</dbReference>
<dbReference type="Pfam" id="PF01970">
    <property type="entry name" value="TctA"/>
    <property type="match status" value="1"/>
</dbReference>
<feature type="transmembrane region" description="Helical" evidence="1">
    <location>
        <begin position="326"/>
        <end position="349"/>
    </location>
</feature>
<feature type="transmembrane region" description="Helical" evidence="1">
    <location>
        <begin position="40"/>
        <end position="66"/>
    </location>
</feature>
<name>A0AAE3NVG9_9RHOB</name>
<evidence type="ECO:0000313" key="3">
    <source>
        <dbReference type="EMBL" id="MDF0601382.1"/>
    </source>
</evidence>
<keyword evidence="1" id="KW-1133">Transmembrane helix</keyword>
<evidence type="ECO:0000313" key="4">
    <source>
        <dbReference type="Proteomes" id="UP001220964"/>
    </source>
</evidence>
<proteinExistence type="predicted"/>
<evidence type="ECO:0000256" key="1">
    <source>
        <dbReference type="SAM" id="Phobius"/>
    </source>
</evidence>
<keyword evidence="1" id="KW-0472">Membrane</keyword>
<gene>
    <name evidence="3" type="ORF">P1J78_11620</name>
</gene>
<keyword evidence="4" id="KW-1185">Reference proteome</keyword>
<sequence>MLPDPSLITNGLVEAFTLSNLLFILAGVAIGQIVGATPGLSIIMALAIAIPLTFGFDTLTAIAFLISVNKGGTIGGAVPSILINVPGTPESAATALDGHPMAKKGRPLKAMKYALYYSVTGDFLSDVVLILVAAPLAVVALKMGPIEITALMILAFTVISGLVGESLLKGLTAAALGFLCASIGLDPGTATPRFTFGMLELYDGLELTALSIGTLAMSEILYNIVGARKGKPSAAPIRVSGGTRSDRTVTFREYLANRYVALRAFVLGTSIGAIPGLGSTTAGFLSYSVTKQAARDPEAFGTGDPRGIAASETANSAVVGANLIPLLTLGIPGNIAAALLVSAFMIHGVQPGPLLFEEQGNLIYGMFGAMLIANLCNLAVGQVGMRFWAMIVSAPASVVFSGAMLLCFTGSYVIAGGVFGIYVMIGSAVLGYLMRAFGLSIVAFIVAFILTPELEGAIVSSRLITGDDPWAILSHPIALALLALSVVSIIYLGPWRRTPGAQEDPEKT</sequence>
<dbReference type="PANTHER" id="PTHR35342:SF5">
    <property type="entry name" value="TRICARBOXYLIC TRANSPORT PROTEIN"/>
    <property type="match status" value="1"/>
</dbReference>
<evidence type="ECO:0000259" key="2">
    <source>
        <dbReference type="Pfam" id="PF01970"/>
    </source>
</evidence>
<dbReference type="PANTHER" id="PTHR35342">
    <property type="entry name" value="TRICARBOXYLIC TRANSPORT PROTEIN"/>
    <property type="match status" value="1"/>
</dbReference>
<dbReference type="AlphaFoldDB" id="A0AAE3NVG9"/>
<feature type="domain" description="DUF112" evidence="2">
    <location>
        <begin position="21"/>
        <end position="445"/>
    </location>
</feature>
<accession>A0AAE3NVG9</accession>
<feature type="transmembrane region" description="Helical" evidence="1">
    <location>
        <begin position="207"/>
        <end position="225"/>
    </location>
</feature>
<comment type="caution">
    <text evidence="3">The sequence shown here is derived from an EMBL/GenBank/DDBJ whole genome shotgun (WGS) entry which is preliminary data.</text>
</comment>
<feature type="transmembrane region" description="Helical" evidence="1">
    <location>
        <begin position="144"/>
        <end position="163"/>
    </location>
</feature>
<feature type="transmembrane region" description="Helical" evidence="1">
    <location>
        <begin position="170"/>
        <end position="187"/>
    </location>
</feature>
<feature type="transmembrane region" description="Helical" evidence="1">
    <location>
        <begin position="12"/>
        <end position="34"/>
    </location>
</feature>
<dbReference type="EMBL" id="JARGYC010000026">
    <property type="protein sequence ID" value="MDF0601382.1"/>
    <property type="molecule type" value="Genomic_DNA"/>
</dbReference>